<evidence type="ECO:0000256" key="4">
    <source>
        <dbReference type="ARBA" id="ARBA00023163"/>
    </source>
</evidence>
<evidence type="ECO:0000256" key="3">
    <source>
        <dbReference type="ARBA" id="ARBA00023125"/>
    </source>
</evidence>
<comment type="similarity">
    <text evidence="1">Belongs to the LysR transcriptional regulatory family.</text>
</comment>
<feature type="domain" description="HTH lysR-type" evidence="5">
    <location>
        <begin position="2"/>
        <end position="59"/>
    </location>
</feature>
<accession>A0A3D9DWT9</accession>
<dbReference type="PANTHER" id="PTHR30579">
    <property type="entry name" value="TRANSCRIPTIONAL REGULATOR"/>
    <property type="match status" value="1"/>
</dbReference>
<evidence type="ECO:0000313" key="6">
    <source>
        <dbReference type="EMBL" id="REC95243.1"/>
    </source>
</evidence>
<keyword evidence="4" id="KW-0804">Transcription</keyword>
<dbReference type="AlphaFoldDB" id="A0A3D9DWT9"/>
<dbReference type="Pfam" id="PF00126">
    <property type="entry name" value="HTH_1"/>
    <property type="match status" value="1"/>
</dbReference>
<dbReference type="SUPFAM" id="SSF53850">
    <property type="entry name" value="Periplasmic binding protein-like II"/>
    <property type="match status" value="1"/>
</dbReference>
<comment type="caution">
    <text evidence="6">The sequence shown here is derived from an EMBL/GenBank/DDBJ whole genome shotgun (WGS) entry which is preliminary data.</text>
</comment>
<dbReference type="InterPro" id="IPR050176">
    <property type="entry name" value="LTTR"/>
</dbReference>
<dbReference type="InterPro" id="IPR036388">
    <property type="entry name" value="WH-like_DNA-bd_sf"/>
</dbReference>
<evidence type="ECO:0000313" key="7">
    <source>
        <dbReference type="Proteomes" id="UP000256334"/>
    </source>
</evidence>
<name>A0A3D9DWT9_9GAMM</name>
<proteinExistence type="inferred from homology"/>
<dbReference type="SUPFAM" id="SSF46785">
    <property type="entry name" value="Winged helix' DNA-binding domain"/>
    <property type="match status" value="1"/>
</dbReference>
<dbReference type="RefSeq" id="WP_115854305.1">
    <property type="nucleotide sequence ID" value="NZ_QRDJ01000007.1"/>
</dbReference>
<dbReference type="Proteomes" id="UP000256334">
    <property type="component" value="Unassembled WGS sequence"/>
</dbReference>
<evidence type="ECO:0000256" key="1">
    <source>
        <dbReference type="ARBA" id="ARBA00009437"/>
    </source>
</evidence>
<dbReference type="OrthoDB" id="570111at2"/>
<dbReference type="Pfam" id="PF03466">
    <property type="entry name" value="LysR_substrate"/>
    <property type="match status" value="1"/>
</dbReference>
<dbReference type="PROSITE" id="PS50931">
    <property type="entry name" value="HTH_LYSR"/>
    <property type="match status" value="1"/>
</dbReference>
<protein>
    <submittedName>
        <fullName evidence="6">LysR family transcriptional regulator</fullName>
    </submittedName>
</protein>
<dbReference type="InterPro" id="IPR005119">
    <property type="entry name" value="LysR_subst-bd"/>
</dbReference>
<dbReference type="GO" id="GO:0003700">
    <property type="term" value="F:DNA-binding transcription factor activity"/>
    <property type="evidence" value="ECO:0007669"/>
    <property type="project" value="InterPro"/>
</dbReference>
<evidence type="ECO:0000259" key="5">
    <source>
        <dbReference type="PROSITE" id="PS50931"/>
    </source>
</evidence>
<dbReference type="Gene3D" id="1.10.10.10">
    <property type="entry name" value="Winged helix-like DNA-binding domain superfamily/Winged helix DNA-binding domain"/>
    <property type="match status" value="1"/>
</dbReference>
<keyword evidence="7" id="KW-1185">Reference proteome</keyword>
<gene>
    <name evidence="6" type="ORF">C8D72_2078</name>
</gene>
<dbReference type="InterPro" id="IPR000847">
    <property type="entry name" value="LysR_HTH_N"/>
</dbReference>
<dbReference type="InterPro" id="IPR036390">
    <property type="entry name" value="WH_DNA-bd_sf"/>
</dbReference>
<evidence type="ECO:0000256" key="2">
    <source>
        <dbReference type="ARBA" id="ARBA00023015"/>
    </source>
</evidence>
<keyword evidence="3" id="KW-0238">DNA-binding</keyword>
<dbReference type="GO" id="GO:0003677">
    <property type="term" value="F:DNA binding"/>
    <property type="evidence" value="ECO:0007669"/>
    <property type="project" value="UniProtKB-KW"/>
</dbReference>
<dbReference type="PANTHER" id="PTHR30579:SF3">
    <property type="entry name" value="TRANSCRIPTIONAL REGULATORY PROTEIN"/>
    <property type="match status" value="1"/>
</dbReference>
<keyword evidence="2" id="KW-0805">Transcription regulation</keyword>
<sequence>MLKWDDYRLALAIAESGSLSGAARRLGVNHATIFRRLGALEARAGTQCFERHGSGYVATPIGEMIAATARQMHLAVAGAERALMDSDTALTGTLRITTTDALLAHVLMPVLAEFRHAHPGLMIETTTSAELHNLTRRDADVALRPTDHPPETLTGRELGQLRQAVYVSIDNGTDESILWVGPDASMAYRSLEKWIKARGVDEQVGFRADSTLGMTMAVQAGLGQGVLPCYLAETMEGLVRVGDPVPELETGVWLLTHPDIRRTASISALFEMLIGRVRFE</sequence>
<dbReference type="EMBL" id="QRDJ01000007">
    <property type="protein sequence ID" value="REC95243.1"/>
    <property type="molecule type" value="Genomic_DNA"/>
</dbReference>
<organism evidence="6 7">
    <name type="scientific">Kushneria indalinina DSM 14324</name>
    <dbReference type="NCBI Taxonomy" id="1122140"/>
    <lineage>
        <taxon>Bacteria</taxon>
        <taxon>Pseudomonadati</taxon>
        <taxon>Pseudomonadota</taxon>
        <taxon>Gammaproteobacteria</taxon>
        <taxon>Oceanospirillales</taxon>
        <taxon>Halomonadaceae</taxon>
        <taxon>Kushneria</taxon>
    </lineage>
</organism>
<dbReference type="Gene3D" id="3.40.190.290">
    <property type="match status" value="1"/>
</dbReference>
<reference evidence="6 7" key="1">
    <citation type="submission" date="2018-07" db="EMBL/GenBank/DDBJ databases">
        <title>Genomic Encyclopedia of Type Strains, Phase IV (KMG-IV): sequencing the most valuable type-strain genomes for metagenomic binning, comparative biology and taxonomic classification.</title>
        <authorList>
            <person name="Goeker M."/>
        </authorList>
    </citation>
    <scope>NUCLEOTIDE SEQUENCE [LARGE SCALE GENOMIC DNA]</scope>
    <source>
        <strain evidence="6 7">DSM 14324</strain>
    </source>
</reference>